<evidence type="ECO:0000256" key="1">
    <source>
        <dbReference type="SAM" id="MobiDB-lite"/>
    </source>
</evidence>
<organism evidence="2 3">
    <name type="scientific">Sphingomonas longa</name>
    <dbReference type="NCBI Taxonomy" id="2778730"/>
    <lineage>
        <taxon>Bacteria</taxon>
        <taxon>Pseudomonadati</taxon>
        <taxon>Pseudomonadota</taxon>
        <taxon>Alphaproteobacteria</taxon>
        <taxon>Sphingomonadales</taxon>
        <taxon>Sphingomonadaceae</taxon>
        <taxon>Sphingomonas</taxon>
    </lineage>
</organism>
<protein>
    <recommendedName>
        <fullName evidence="4">Lipoprotein</fullName>
    </recommendedName>
</protein>
<gene>
    <name evidence="2" type="ORF">ILT43_05200</name>
</gene>
<comment type="caution">
    <text evidence="2">The sequence shown here is derived from an EMBL/GenBank/DDBJ whole genome shotgun (WGS) entry which is preliminary data.</text>
</comment>
<dbReference type="Proteomes" id="UP000763641">
    <property type="component" value="Unassembled WGS sequence"/>
</dbReference>
<keyword evidence="3" id="KW-1185">Reference proteome</keyword>
<dbReference type="PROSITE" id="PS51257">
    <property type="entry name" value="PROKAR_LIPOPROTEIN"/>
    <property type="match status" value="1"/>
</dbReference>
<feature type="region of interest" description="Disordered" evidence="1">
    <location>
        <begin position="157"/>
        <end position="177"/>
    </location>
</feature>
<proteinExistence type="predicted"/>
<evidence type="ECO:0000313" key="2">
    <source>
        <dbReference type="EMBL" id="MBM6575760.1"/>
    </source>
</evidence>
<reference evidence="2 3" key="1">
    <citation type="submission" date="2020-12" db="EMBL/GenBank/DDBJ databases">
        <title>Sphingomonas sp.</title>
        <authorList>
            <person name="Kim M.K."/>
        </authorList>
    </citation>
    <scope>NUCLEOTIDE SEQUENCE [LARGE SCALE GENOMIC DNA]</scope>
    <source>
        <strain evidence="2 3">BT552</strain>
    </source>
</reference>
<evidence type="ECO:0000313" key="3">
    <source>
        <dbReference type="Proteomes" id="UP000763641"/>
    </source>
</evidence>
<evidence type="ECO:0008006" key="4">
    <source>
        <dbReference type="Google" id="ProtNLM"/>
    </source>
</evidence>
<sequence length="177" mass="18655">MKHLSLAAFLILAACGSSEDAGSNNSSSPETAGAAIEQTPANLMDDPNNSVVPIRPDDVTRVEQTVSAIPAEFTGRWGMVANDCDPQRADNKGLLTVAADKLSFYESRAVPGNIRLASPNKLTTDLAFSGEGQTWQQTATLTLMDDGKTLIREAIGGEKGDEQGAQRYSRCPAGAAK</sequence>
<dbReference type="RefSeq" id="WP_204195780.1">
    <property type="nucleotide sequence ID" value="NZ_JAFEMC010000001.1"/>
</dbReference>
<accession>A0ABS2D4C3</accession>
<name>A0ABS2D4C3_9SPHN</name>
<dbReference type="EMBL" id="JAFEMC010000001">
    <property type="protein sequence ID" value="MBM6575760.1"/>
    <property type="molecule type" value="Genomic_DNA"/>
</dbReference>